<organism evidence="2 3">
    <name type="scientific">Nakamurella multipartita (strain ATCC 700099 / DSM 44233 / CIP 104796 / JCM 9543 / NBRC 105858 / Y-104)</name>
    <name type="common">Microsphaera multipartita</name>
    <dbReference type="NCBI Taxonomy" id="479431"/>
    <lineage>
        <taxon>Bacteria</taxon>
        <taxon>Bacillati</taxon>
        <taxon>Actinomycetota</taxon>
        <taxon>Actinomycetes</taxon>
        <taxon>Nakamurellales</taxon>
        <taxon>Nakamurellaceae</taxon>
        <taxon>Nakamurella</taxon>
    </lineage>
</organism>
<dbReference type="Gene3D" id="3.60.21.10">
    <property type="match status" value="1"/>
</dbReference>
<gene>
    <name evidence="2" type="ordered locus">Namu_4357</name>
</gene>
<sequence>MSTPPEARPGRVAVFGDVGGQRDALAAGLVALGADPGTLTLPADLTVVQVGDLMHRGPDSAGVIDLVDRVMTEQPDQWVQLTGNHEALYLGLPQFHWPERLPGPSREVINRWWGTQRLRVAAAVQVPGDAAAWLITHAGLTQGFWRHFLGLPDDGVTAARGLNRLIGNLHEKWLFRPGVMVTESIDLSAGPMWASAPDELIPSWREAALQMPFHQVHGHSSLVDWSTGRALGLPDRVGRFTPDPVLRHTTTTVGERRIVGIDPGHGRRPAPVWEPLVFPDARVVAR</sequence>
<feature type="domain" description="Calcineurin-like phosphoesterase" evidence="1">
    <location>
        <begin position="11"/>
        <end position="139"/>
    </location>
</feature>
<dbReference type="InterPro" id="IPR029052">
    <property type="entry name" value="Metallo-depent_PP-like"/>
</dbReference>
<dbReference type="SUPFAM" id="SSF56300">
    <property type="entry name" value="Metallo-dependent phosphatases"/>
    <property type="match status" value="1"/>
</dbReference>
<name>C8XJT3_NAKMY</name>
<protein>
    <submittedName>
        <fullName evidence="2">Metallophosphoesterase</fullName>
    </submittedName>
</protein>
<dbReference type="RefSeq" id="WP_015749468.1">
    <property type="nucleotide sequence ID" value="NC_013235.1"/>
</dbReference>
<dbReference type="Proteomes" id="UP000002218">
    <property type="component" value="Chromosome"/>
</dbReference>
<dbReference type="EMBL" id="CP001737">
    <property type="protein sequence ID" value="ACV80644.1"/>
    <property type="molecule type" value="Genomic_DNA"/>
</dbReference>
<reference evidence="2 3" key="2">
    <citation type="journal article" date="2010" name="Stand. Genomic Sci.">
        <title>Complete genome sequence of Nakamurella multipartita type strain (Y-104).</title>
        <authorList>
            <person name="Tice H."/>
            <person name="Mayilraj S."/>
            <person name="Sims D."/>
            <person name="Lapidus A."/>
            <person name="Nolan M."/>
            <person name="Lucas S."/>
            <person name="Glavina Del Rio T."/>
            <person name="Copeland A."/>
            <person name="Cheng J.F."/>
            <person name="Meincke L."/>
            <person name="Bruce D."/>
            <person name="Goodwin L."/>
            <person name="Pitluck S."/>
            <person name="Ivanova N."/>
            <person name="Mavromatis K."/>
            <person name="Ovchinnikova G."/>
            <person name="Pati A."/>
            <person name="Chen A."/>
            <person name="Palaniappan K."/>
            <person name="Land M."/>
            <person name="Hauser L."/>
            <person name="Chang Y.J."/>
            <person name="Jeffries C.D."/>
            <person name="Detter J.C."/>
            <person name="Brettin T."/>
            <person name="Rohde M."/>
            <person name="Goker M."/>
            <person name="Bristow J."/>
            <person name="Eisen J.A."/>
            <person name="Markowitz V."/>
            <person name="Hugenholtz P."/>
            <person name="Kyrpides N.C."/>
            <person name="Klenk H.P."/>
            <person name="Chen F."/>
        </authorList>
    </citation>
    <scope>NUCLEOTIDE SEQUENCE [LARGE SCALE GENOMIC DNA]</scope>
    <source>
        <strain evidence="3">ATCC 700099 / DSM 44233 / CIP 104796 / JCM 9543 / NBRC 105858 / Y-104</strain>
    </source>
</reference>
<dbReference type="OrthoDB" id="9807890at2"/>
<keyword evidence="3" id="KW-1185">Reference proteome</keyword>
<dbReference type="AlphaFoldDB" id="C8XJT3"/>
<dbReference type="eggNOG" id="COG0639">
    <property type="taxonomic scope" value="Bacteria"/>
</dbReference>
<reference evidence="3" key="1">
    <citation type="submission" date="2009-09" db="EMBL/GenBank/DDBJ databases">
        <title>The complete genome of Nakamurella multipartita DSM 44233.</title>
        <authorList>
            <consortium name="US DOE Joint Genome Institute (JGI-PGF)"/>
            <person name="Lucas S."/>
            <person name="Copeland A."/>
            <person name="Lapidus A."/>
            <person name="Glavina del Rio T."/>
            <person name="Dalin E."/>
            <person name="Tice H."/>
            <person name="Bruce D."/>
            <person name="Goodwin L."/>
            <person name="Pitluck S."/>
            <person name="Kyrpides N."/>
            <person name="Mavromatis K."/>
            <person name="Ivanova N."/>
            <person name="Ovchinnikova G."/>
            <person name="Sims D."/>
            <person name="Meincke L."/>
            <person name="Brettin T."/>
            <person name="Detter J.C."/>
            <person name="Han C."/>
            <person name="Larimer F."/>
            <person name="Land M."/>
            <person name="Hauser L."/>
            <person name="Markowitz V."/>
            <person name="Cheng J.-F."/>
            <person name="Hugenholtz P."/>
            <person name="Woyke T."/>
            <person name="Wu D."/>
            <person name="Klenk H.-P."/>
            <person name="Eisen J.A."/>
        </authorList>
    </citation>
    <scope>NUCLEOTIDE SEQUENCE [LARGE SCALE GENOMIC DNA]</scope>
    <source>
        <strain evidence="3">ATCC 700099 / DSM 44233 / CIP 104796 / JCM 9543 / NBRC 105858 / Y-104</strain>
    </source>
</reference>
<dbReference type="Pfam" id="PF00149">
    <property type="entry name" value="Metallophos"/>
    <property type="match status" value="1"/>
</dbReference>
<evidence type="ECO:0000313" key="3">
    <source>
        <dbReference type="Proteomes" id="UP000002218"/>
    </source>
</evidence>
<evidence type="ECO:0000313" key="2">
    <source>
        <dbReference type="EMBL" id="ACV80644.1"/>
    </source>
</evidence>
<dbReference type="HOGENOM" id="CLU_936315_0_0_11"/>
<dbReference type="InParanoid" id="C8XJT3"/>
<evidence type="ECO:0000259" key="1">
    <source>
        <dbReference type="Pfam" id="PF00149"/>
    </source>
</evidence>
<dbReference type="InterPro" id="IPR004843">
    <property type="entry name" value="Calcineurin-like_PHP"/>
</dbReference>
<dbReference type="STRING" id="479431.Namu_4357"/>
<accession>C8XJT3</accession>
<dbReference type="GO" id="GO:0016787">
    <property type="term" value="F:hydrolase activity"/>
    <property type="evidence" value="ECO:0007669"/>
    <property type="project" value="InterPro"/>
</dbReference>
<proteinExistence type="predicted"/>
<dbReference type="KEGG" id="nml:Namu_4357"/>